<dbReference type="Pfam" id="PF13509">
    <property type="entry name" value="S1_2"/>
    <property type="match status" value="1"/>
</dbReference>
<evidence type="ECO:0000259" key="2">
    <source>
        <dbReference type="Pfam" id="PF13509"/>
    </source>
</evidence>
<evidence type="ECO:0000313" key="4">
    <source>
        <dbReference type="EMBL" id="EEF59294.1"/>
    </source>
</evidence>
<dbReference type="PIRSF" id="PIRSF012524">
    <property type="entry name" value="YitL_S1"/>
    <property type="match status" value="1"/>
</dbReference>
<dbReference type="STRING" id="320771.Cflav_PD2145"/>
<name>B9XLP6_PEDPL</name>
<dbReference type="AlphaFoldDB" id="B9XLP6"/>
<dbReference type="PANTHER" id="PTHR37296">
    <property type="entry name" value="CONSERVED VIRULENCE FACTOR B"/>
    <property type="match status" value="1"/>
</dbReference>
<dbReference type="Gene3D" id="1.10.10.10">
    <property type="entry name" value="Winged helix-like DNA-binding domain superfamily/Winged helix DNA-binding domain"/>
    <property type="match status" value="1"/>
</dbReference>
<dbReference type="EMBL" id="ABOX02000030">
    <property type="protein sequence ID" value="EEF59294.1"/>
    <property type="molecule type" value="Genomic_DNA"/>
</dbReference>
<dbReference type="RefSeq" id="WP_007416735.1">
    <property type="nucleotide sequence ID" value="NZ_ABOX02000030.1"/>
</dbReference>
<dbReference type="Pfam" id="PF17783">
    <property type="entry name" value="WHD_CvfB"/>
    <property type="match status" value="1"/>
</dbReference>
<dbReference type="Proteomes" id="UP000003688">
    <property type="component" value="Unassembled WGS sequence"/>
</dbReference>
<feature type="domain" description="Conserved virulence factor B first S1" evidence="2">
    <location>
        <begin position="4"/>
        <end position="63"/>
    </location>
</feature>
<comment type="caution">
    <text evidence="4">The sequence shown here is derived from an EMBL/GenBank/DDBJ whole genome shotgun (WGS) entry which is preliminary data.</text>
</comment>
<protein>
    <recommendedName>
        <fullName evidence="6">GntR family transcriptional regulator</fullName>
    </recommendedName>
</protein>
<dbReference type="InterPro" id="IPR040764">
    <property type="entry name" value="CvfB_WH"/>
</dbReference>
<evidence type="ECO:0000313" key="5">
    <source>
        <dbReference type="Proteomes" id="UP000003688"/>
    </source>
</evidence>
<dbReference type="InterPro" id="IPR014464">
    <property type="entry name" value="CvfB_fam"/>
</dbReference>
<gene>
    <name evidence="4" type="ORF">Cflav_PD2145</name>
</gene>
<proteinExistence type="inferred from homology"/>
<reference evidence="4 5" key="1">
    <citation type="journal article" date="2011" name="J. Bacteriol.">
        <title>Genome sequence of 'Pedosphaera parvula' Ellin514, an aerobic Verrucomicrobial isolate from pasture soil.</title>
        <authorList>
            <person name="Kant R."/>
            <person name="van Passel M.W."/>
            <person name="Sangwan P."/>
            <person name="Palva A."/>
            <person name="Lucas S."/>
            <person name="Copeland A."/>
            <person name="Lapidus A."/>
            <person name="Glavina Del Rio T."/>
            <person name="Dalin E."/>
            <person name="Tice H."/>
            <person name="Bruce D."/>
            <person name="Goodwin L."/>
            <person name="Pitluck S."/>
            <person name="Chertkov O."/>
            <person name="Larimer F.W."/>
            <person name="Land M.L."/>
            <person name="Hauser L."/>
            <person name="Brettin T.S."/>
            <person name="Detter J.C."/>
            <person name="Han S."/>
            <person name="de Vos W.M."/>
            <person name="Janssen P.H."/>
            <person name="Smidt H."/>
        </authorList>
    </citation>
    <scope>NUCLEOTIDE SEQUENCE [LARGE SCALE GENOMIC DNA]</scope>
    <source>
        <strain evidence="4 5">Ellin514</strain>
    </source>
</reference>
<evidence type="ECO:0000259" key="3">
    <source>
        <dbReference type="Pfam" id="PF17783"/>
    </source>
</evidence>
<evidence type="ECO:0008006" key="6">
    <source>
        <dbReference type="Google" id="ProtNLM"/>
    </source>
</evidence>
<dbReference type="InterPro" id="IPR039566">
    <property type="entry name" value="CvfB_S1_st"/>
</dbReference>
<dbReference type="Gene3D" id="2.40.50.140">
    <property type="entry name" value="Nucleic acid-binding proteins"/>
    <property type="match status" value="1"/>
</dbReference>
<comment type="similarity">
    <text evidence="1">Belongs to the CvfB family.</text>
</comment>
<feature type="domain" description="Conserved virulence factor B-like winged helix" evidence="3">
    <location>
        <begin position="219"/>
        <end position="276"/>
    </location>
</feature>
<accession>B9XLP6</accession>
<dbReference type="PANTHER" id="PTHR37296:SF1">
    <property type="entry name" value="CONSERVED VIRULENCE FACTOR B"/>
    <property type="match status" value="1"/>
</dbReference>
<sequence length="289" mass="32233">MAVIGKRNILSIERSSGPGLYLNGGALGEILLPGRYIPRDIPPENKLDVFVYLDSEDRLVATTETPRAMVGEFAYLKVISVNSQVGAFLDWGLSKDLLLPFREQQTPVRPGQWVIVYVQLDPRNKRIFASTRLYRFLNRETPCYRENQPVSLLISGKTPLGFKAIVDNAHEGLLFHDKLSSPLTIGQKLNGFFRTIRPGGKIDLSLDASGYKRVNTVTEKIVDALERNGGRLAFDDDSSPETIREAFGISKKAFKQALGALYKSRRIRFQNPGIELLDNTTYSPSDATA</sequence>
<dbReference type="OrthoDB" id="9801597at2"/>
<evidence type="ECO:0000256" key="1">
    <source>
        <dbReference type="PIRNR" id="PIRNR012524"/>
    </source>
</evidence>
<dbReference type="InterPro" id="IPR012340">
    <property type="entry name" value="NA-bd_OB-fold"/>
</dbReference>
<keyword evidence="5" id="KW-1185">Reference proteome</keyword>
<organism evidence="4 5">
    <name type="scientific">Pedosphaera parvula (strain Ellin514)</name>
    <dbReference type="NCBI Taxonomy" id="320771"/>
    <lineage>
        <taxon>Bacteria</taxon>
        <taxon>Pseudomonadati</taxon>
        <taxon>Verrucomicrobiota</taxon>
        <taxon>Pedosphaerae</taxon>
        <taxon>Pedosphaerales</taxon>
        <taxon>Pedosphaeraceae</taxon>
        <taxon>Pedosphaera</taxon>
    </lineage>
</organism>
<dbReference type="InterPro" id="IPR036388">
    <property type="entry name" value="WH-like_DNA-bd_sf"/>
</dbReference>